<dbReference type="AlphaFoldDB" id="A0A8X6MGU0"/>
<name>A0A8X6MGU0_NEPPI</name>
<organism evidence="1 2">
    <name type="scientific">Nephila pilipes</name>
    <name type="common">Giant wood spider</name>
    <name type="synonym">Nephila maculata</name>
    <dbReference type="NCBI Taxonomy" id="299642"/>
    <lineage>
        <taxon>Eukaryota</taxon>
        <taxon>Metazoa</taxon>
        <taxon>Ecdysozoa</taxon>
        <taxon>Arthropoda</taxon>
        <taxon>Chelicerata</taxon>
        <taxon>Arachnida</taxon>
        <taxon>Araneae</taxon>
        <taxon>Araneomorphae</taxon>
        <taxon>Entelegynae</taxon>
        <taxon>Araneoidea</taxon>
        <taxon>Nephilidae</taxon>
        <taxon>Nephila</taxon>
    </lineage>
</organism>
<dbReference type="OrthoDB" id="5874425at2759"/>
<dbReference type="Proteomes" id="UP000887013">
    <property type="component" value="Unassembled WGS sequence"/>
</dbReference>
<gene>
    <name evidence="1" type="primary">AVEN_161618_1</name>
    <name evidence="1" type="ORF">NPIL_68431</name>
</gene>
<comment type="caution">
    <text evidence="1">The sequence shown here is derived from an EMBL/GenBank/DDBJ whole genome shotgun (WGS) entry which is preliminary data.</text>
</comment>
<keyword evidence="2" id="KW-1185">Reference proteome</keyword>
<proteinExistence type="predicted"/>
<protein>
    <recommendedName>
        <fullName evidence="3">Peptidase aspartic putative domain-containing protein</fullName>
    </recommendedName>
</protein>
<accession>A0A8X6MGU0</accession>
<dbReference type="EMBL" id="BMAW01045800">
    <property type="protein sequence ID" value="GFS51915.1"/>
    <property type="molecule type" value="Genomic_DNA"/>
</dbReference>
<reference evidence="1" key="1">
    <citation type="submission" date="2020-08" db="EMBL/GenBank/DDBJ databases">
        <title>Multicomponent nature underlies the extraordinary mechanical properties of spider dragline silk.</title>
        <authorList>
            <person name="Kono N."/>
            <person name="Nakamura H."/>
            <person name="Mori M."/>
            <person name="Yoshida Y."/>
            <person name="Ohtoshi R."/>
            <person name="Malay A.D."/>
            <person name="Moran D.A.P."/>
            <person name="Tomita M."/>
            <person name="Numata K."/>
            <person name="Arakawa K."/>
        </authorList>
    </citation>
    <scope>NUCLEOTIDE SEQUENCE</scope>
</reference>
<evidence type="ECO:0000313" key="1">
    <source>
        <dbReference type="EMBL" id="GFS51915.1"/>
    </source>
</evidence>
<evidence type="ECO:0000313" key="2">
    <source>
        <dbReference type="Proteomes" id="UP000887013"/>
    </source>
</evidence>
<sequence>MTIICKLGTGANKNEKVKPKSGQNCSGYAVKRMIQGSDSSLNNCLDNIGILKYLAEQKFSIFLFHDSFPWINSQEYNVNIITFESLNKYASHPSTPIDVTRFAKNKRLKLADPDDSLSNLPIEILIGADFYWNIVNSELPVQLSDSLTLVPSIFGCILSRPRSHATVSFISTVHNINMDTSTQALDDVVRECWSLKSIDLQPIQEEKKYP</sequence>
<evidence type="ECO:0008006" key="3">
    <source>
        <dbReference type="Google" id="ProtNLM"/>
    </source>
</evidence>